<evidence type="ECO:0000313" key="1">
    <source>
        <dbReference type="EMBL" id="BCG23957.1"/>
    </source>
</evidence>
<protein>
    <recommendedName>
        <fullName evidence="5">DUF3987 domain-containing protein</fullName>
    </recommendedName>
</protein>
<dbReference type="RefSeq" id="WP_173178444.1">
    <property type="nucleotide sequence ID" value="NZ_AP023189.1"/>
</dbReference>
<dbReference type="EMBL" id="BQKM01000021">
    <property type="protein sequence ID" value="GJN55744.1"/>
    <property type="molecule type" value="Genomic_DNA"/>
</dbReference>
<dbReference type="Proteomes" id="UP001054892">
    <property type="component" value="Unassembled WGS sequence"/>
</dbReference>
<dbReference type="Pfam" id="PF13148">
    <property type="entry name" value="DUF3987"/>
    <property type="match status" value="1"/>
</dbReference>
<evidence type="ECO:0000313" key="2">
    <source>
        <dbReference type="EMBL" id="GJN55744.1"/>
    </source>
</evidence>
<evidence type="ECO:0000313" key="3">
    <source>
        <dbReference type="Proteomes" id="UP000509383"/>
    </source>
</evidence>
<name>A0A6J4E2I3_9PSED</name>
<evidence type="ECO:0008006" key="5">
    <source>
        <dbReference type="Google" id="ProtNLM"/>
    </source>
</evidence>
<organism evidence="1 3">
    <name type="scientific">Pseudomonas tohonis</name>
    <dbReference type="NCBI Taxonomy" id="2725477"/>
    <lineage>
        <taxon>Bacteria</taxon>
        <taxon>Pseudomonadati</taxon>
        <taxon>Pseudomonadota</taxon>
        <taxon>Gammaproteobacteria</taxon>
        <taxon>Pseudomonadales</taxon>
        <taxon>Pseudomonadaceae</taxon>
        <taxon>Pseudomonas</taxon>
    </lineage>
</organism>
<dbReference type="EMBL" id="AP023189">
    <property type="protein sequence ID" value="BCG23957.1"/>
    <property type="molecule type" value="Genomic_DNA"/>
</dbReference>
<reference evidence="1 3" key="1">
    <citation type="submission" date="2020-05" db="EMBL/GenBank/DDBJ databases">
        <title>Characterization of novel class B3 metallo-beta-lactamase from novel Pseudomonas species.</title>
        <authorList>
            <person name="Yamada K."/>
            <person name="Aoki K."/>
            <person name="Ishii Y."/>
        </authorList>
    </citation>
    <scope>NUCLEOTIDE SEQUENCE [LARGE SCALE GENOMIC DNA]</scope>
    <source>
        <strain evidence="1 3">TUM18999</strain>
        <strain evidence="2 4">TUM20286</strain>
    </source>
</reference>
<gene>
    <name evidence="1" type="ORF">TUM18999_21480</name>
    <name evidence="2" type="ORF">TUM20286_54960</name>
</gene>
<sequence>MTYFYRILPKIGADFPSLTSLPLLKSVTDEAEFIMKAPRDLIFQAELAAIAIACQGIYDVLKPTGLIAPTSLMLLTIADSGERKTSVGNFFLDPIREFQREMDIAFAEELRVWEVKQSIWEMKNKEIFRCIVKSTREEESSLFWEEEAIEHAKLKPMRPRRFKMIYDDTTSEALMFGMFQNIPSAGLISTEANLKNKAFRDLPKMNSLWGGDPITVDRKTAESYELNDARLTVAFMTQPAAFGSFVSDNGEILRGSGLWARFLVGKPISTQGYRGFDYSTVSLEHRKKFEERIKALLELNFDVLKKGKRARQTISFSPEAADLWVKMFNEIEAGIRVGGRFEGAGDLASKLADNISRVAALVHIFEGESEIISLASLRFAIDYCTWCSDEFYRIFMPAPEAEVNAARLLRFLKDERQAGCLEIKKNDILIYGPKCVRKKDKLNPALDELVSAGYVSIFRRGKTCFVDISGVGYGF</sequence>
<keyword evidence="4" id="KW-1185">Reference proteome</keyword>
<proteinExistence type="predicted"/>
<dbReference type="Proteomes" id="UP000509383">
    <property type="component" value="Chromosome"/>
</dbReference>
<dbReference type="KEGG" id="ptw:TUM18999_21480"/>
<evidence type="ECO:0000313" key="4">
    <source>
        <dbReference type="Proteomes" id="UP001054892"/>
    </source>
</evidence>
<dbReference type="InterPro" id="IPR025048">
    <property type="entry name" value="DUF3987"/>
</dbReference>
<dbReference type="AlphaFoldDB" id="A0A6J4E2I3"/>
<accession>A0A6J4E2I3</accession>